<gene>
    <name evidence="1" type="ORF">COX26_01830</name>
</gene>
<dbReference type="AlphaFoldDB" id="A0A2G9Z9P8"/>
<accession>A0A2G9Z9P8</accession>
<name>A0A2G9Z9P8_9BACT</name>
<comment type="caution">
    <text evidence="1">The sequence shown here is derived from an EMBL/GenBank/DDBJ whole genome shotgun (WGS) entry which is preliminary data.</text>
</comment>
<dbReference type="EMBL" id="PCRZ01000031">
    <property type="protein sequence ID" value="PIP29864.1"/>
    <property type="molecule type" value="Genomic_DNA"/>
</dbReference>
<evidence type="ECO:0000313" key="1">
    <source>
        <dbReference type="EMBL" id="PIP29864.1"/>
    </source>
</evidence>
<evidence type="ECO:0000313" key="2">
    <source>
        <dbReference type="Proteomes" id="UP000228812"/>
    </source>
</evidence>
<proteinExistence type="predicted"/>
<dbReference type="Proteomes" id="UP000228812">
    <property type="component" value="Unassembled WGS sequence"/>
</dbReference>
<organism evidence="1 2">
    <name type="scientific">Candidatus Jorgensenbacteria bacterium CG23_combo_of_CG06-09_8_20_14_all_54_14</name>
    <dbReference type="NCBI Taxonomy" id="1974595"/>
    <lineage>
        <taxon>Bacteria</taxon>
        <taxon>Candidatus Joergenseniibacteriota</taxon>
    </lineage>
</organism>
<reference evidence="1 2" key="1">
    <citation type="submission" date="2017-09" db="EMBL/GenBank/DDBJ databases">
        <title>Depth-based differentiation of microbial function through sediment-hosted aquifers and enrichment of novel symbionts in the deep terrestrial subsurface.</title>
        <authorList>
            <person name="Probst A.J."/>
            <person name="Ladd B."/>
            <person name="Jarett J.K."/>
            <person name="Geller-Mcgrath D.E."/>
            <person name="Sieber C.M."/>
            <person name="Emerson J.B."/>
            <person name="Anantharaman K."/>
            <person name="Thomas B.C."/>
            <person name="Malmstrom R."/>
            <person name="Stieglmeier M."/>
            <person name="Klingl A."/>
            <person name="Woyke T."/>
            <person name="Ryan C.M."/>
            <person name="Banfield J.F."/>
        </authorList>
    </citation>
    <scope>NUCLEOTIDE SEQUENCE [LARGE SCALE GENOMIC DNA]</scope>
    <source>
        <strain evidence="1">CG23_combo_of_CG06-09_8_20_14_all_54_14</strain>
    </source>
</reference>
<protein>
    <submittedName>
        <fullName evidence="1">Uncharacterized protein</fullName>
    </submittedName>
</protein>
<sequence>MKTLPGTECVEGLLALCGFIAHGVYRLPLMGILRCEGTGIVIPIEKVVDISEMQGKARVEVVVDVQDNLRRELKRMRNGKLIDEEEIGEKIKLSILVSPDDPWTLKLGRDADGLPVFLKNLNA</sequence>